<proteinExistence type="predicted"/>
<protein>
    <submittedName>
        <fullName evidence="1">Uncharacterized protein</fullName>
    </submittedName>
</protein>
<dbReference type="EMBL" id="CM056819">
    <property type="protein sequence ID" value="KAJ8624339.1"/>
    <property type="molecule type" value="Genomic_DNA"/>
</dbReference>
<organism evidence="1 2">
    <name type="scientific">Persea americana</name>
    <name type="common">Avocado</name>
    <dbReference type="NCBI Taxonomy" id="3435"/>
    <lineage>
        <taxon>Eukaryota</taxon>
        <taxon>Viridiplantae</taxon>
        <taxon>Streptophyta</taxon>
        <taxon>Embryophyta</taxon>
        <taxon>Tracheophyta</taxon>
        <taxon>Spermatophyta</taxon>
        <taxon>Magnoliopsida</taxon>
        <taxon>Magnoliidae</taxon>
        <taxon>Laurales</taxon>
        <taxon>Lauraceae</taxon>
        <taxon>Persea</taxon>
    </lineage>
</organism>
<sequence length="381" mass="44410">MDFVLGLPTTSKGNNEIWVIVDCLTKSAHFIPLKTGKKMQMLVLAQTFVNEIVSRHGQSVSITSDRDSWFVSRFLKTLHESMSTKLQFSTAYHPQIDGQSERTIQTLEDMLLACVLDFKTQWDESLPLCEFAYNNSYHSSIGMAPFEALYGRRCRTPVCWEEVEERSFHGLTLIGETNEKVKLIHERLKVARNRQKSYADVRRKDLQLQVGDKVFLKVSPIRGTLRFRQKGKLSSRFIEPYEILSRIGDVAYRLPLAPELSGVHNVFHVSMLKKYVRDPSHVLQHEPLEIQEDATYVEKPVRIIDMKEQELRNRTIHWVKVLWENHKPKEATWELRDQVQKKYPHLLPEVSVHLEDQMLQGVEDVRPRPRFNLVNCGFSRV</sequence>
<evidence type="ECO:0000313" key="1">
    <source>
        <dbReference type="EMBL" id="KAJ8624339.1"/>
    </source>
</evidence>
<evidence type="ECO:0000313" key="2">
    <source>
        <dbReference type="Proteomes" id="UP001234297"/>
    </source>
</evidence>
<name>A0ACC2KSZ6_PERAE</name>
<dbReference type="Proteomes" id="UP001234297">
    <property type="component" value="Chromosome 11"/>
</dbReference>
<comment type="caution">
    <text evidence="1">The sequence shown here is derived from an EMBL/GenBank/DDBJ whole genome shotgun (WGS) entry which is preliminary data.</text>
</comment>
<reference evidence="1 2" key="1">
    <citation type="journal article" date="2022" name="Hortic Res">
        <title>A haplotype resolved chromosomal level avocado genome allows analysis of novel avocado genes.</title>
        <authorList>
            <person name="Nath O."/>
            <person name="Fletcher S.J."/>
            <person name="Hayward A."/>
            <person name="Shaw L.M."/>
            <person name="Masouleh A.K."/>
            <person name="Furtado A."/>
            <person name="Henry R.J."/>
            <person name="Mitter N."/>
        </authorList>
    </citation>
    <scope>NUCLEOTIDE SEQUENCE [LARGE SCALE GENOMIC DNA]</scope>
    <source>
        <strain evidence="2">cv. Hass</strain>
    </source>
</reference>
<keyword evidence="2" id="KW-1185">Reference proteome</keyword>
<accession>A0ACC2KSZ6</accession>
<gene>
    <name evidence="1" type="ORF">MRB53_032869</name>
</gene>